<dbReference type="GO" id="GO:0005524">
    <property type="term" value="F:ATP binding"/>
    <property type="evidence" value="ECO:0007669"/>
    <property type="project" value="UniProtKB-UniRule"/>
</dbReference>
<dbReference type="Pfam" id="PF00580">
    <property type="entry name" value="UvrD-helicase"/>
    <property type="match status" value="1"/>
</dbReference>
<dbReference type="GO" id="GO:0005829">
    <property type="term" value="C:cytosol"/>
    <property type="evidence" value="ECO:0007669"/>
    <property type="project" value="TreeGrafter"/>
</dbReference>
<dbReference type="PROSITE" id="PS51217">
    <property type="entry name" value="UVRD_HELICASE_CTER"/>
    <property type="match status" value="1"/>
</dbReference>
<evidence type="ECO:0000256" key="7">
    <source>
        <dbReference type="ARBA" id="ARBA00034808"/>
    </source>
</evidence>
<dbReference type="EC" id="5.6.2.4" evidence="7"/>
<proteinExistence type="predicted"/>
<dbReference type="STRING" id="592050.SAMN05421875_10152"/>
<evidence type="ECO:0000313" key="15">
    <source>
        <dbReference type="Proteomes" id="UP000199002"/>
    </source>
</evidence>
<evidence type="ECO:0000256" key="2">
    <source>
        <dbReference type="ARBA" id="ARBA00022801"/>
    </source>
</evidence>
<dbReference type="GO" id="GO:0043138">
    <property type="term" value="F:3'-5' DNA helicase activity"/>
    <property type="evidence" value="ECO:0007669"/>
    <property type="project" value="UniProtKB-EC"/>
</dbReference>
<sequence length="1145" mass="123046">MTEQAAYEHNGHPVSRAAFYAIACDPARSVAVEACAGAGKTWMLVSRMLRALLDGAAPHEILAITFTKKAAGEMRQRLQEWLETFAQAPLDTLGAELVSRGVSPERALEKREALQNLYRQILASGRPVQIRTFHSWFAALLGTAPLALLQAQGLPANFELLEDDAEAVREVWGPFLQTVATSASLRADYEAVVARHGRSQTHKALAAALAKRVEFDLADAAGVVDASVPPAGALFPDLSDENDPALALLRRERDALLAAALALGRASAPTFSAKGVALETAVSHEDADGLIDALLTQKGEPRKFNDKLAGIEQVRHVQTLCQRALTARRQHEAWQHQQRMARLARCLIAEFAAVKHQHGWVDMNDVERTALVMLADPVLSGWVQERLDARIRHLLVDEFQDTNPLQWQALHAWLAGYAGSGGGATAPSVFIVGDPKQSIYRFRRAEPQVFIAAQAFVRDGLSGDLLSCDHTRRNATGVIAAVNHVMGTAQAQHETSGFGETFGFRDHTTESKDPGVLLRLPAILPPDTGGGGAADPLAWRDSLTEPRHEAEETQRMRECTQAAAWVAAQIAQGTPPNEVLVLARKRDRLAVMQEALRALHLPCVQPEKADLFDAPEVQDMVALLDALVSTGHDLSLARALKSPLFGLNDDALVALALLRRQPGHASSSWFELLQKSELLPIELQALATHLIQYKAWVDALPPHDALHAIYQHGDVLARFAGAAPAAQRMAVLANLRALLSAALQHDGGRYLTPYAFVRAMKKGGVRAPGRVDAQAVRLLTVHGAKGLEARCVLLLDTDTRPQKAETMGVLVDWPGEQAVPAGFVFLASESSPPPSAEAALATEQQARQREELNMLYVAMTRAKHCLALSSVAPSVSAPGSWWNRLEPLLADVEALDEAVASDGFVATTDSVHDQFTLAELPGLPAELRATPGAGQEGVGPADPEASLSTPASRLGEAMHQLLEQAGVAGAPLAELRANGWSMARIARLAQDFDITVGAARTAAQTARRILAGEGAWAWDATVVDTAINEAPLRHQGQSLRIDRLVHCHQPPERKGWWVLDYKSAAEPERQPALMAQLQRYRAAVSGQAPGEPVRAAFLTGDGRMVPLSDGAPPAEAALTAGADRAAQALRHTLAPAPGPAQGSLF</sequence>
<evidence type="ECO:0000256" key="4">
    <source>
        <dbReference type="ARBA" id="ARBA00022840"/>
    </source>
</evidence>
<evidence type="ECO:0000256" key="11">
    <source>
        <dbReference type="SAM" id="MobiDB-lite"/>
    </source>
</evidence>
<gene>
    <name evidence="14" type="ORF">SAMN05421875_10152</name>
</gene>
<evidence type="ECO:0000256" key="1">
    <source>
        <dbReference type="ARBA" id="ARBA00022741"/>
    </source>
</evidence>
<name>A0A1H3VDT0_9BURK</name>
<feature type="domain" description="UvrD-like helicase C-terminal" evidence="13">
    <location>
        <begin position="514"/>
        <end position="786"/>
    </location>
</feature>
<dbReference type="Gene3D" id="1.10.486.10">
    <property type="entry name" value="PCRA, domain 4"/>
    <property type="match status" value="1"/>
</dbReference>
<evidence type="ECO:0000256" key="9">
    <source>
        <dbReference type="ARBA" id="ARBA00048988"/>
    </source>
</evidence>
<evidence type="ECO:0000256" key="8">
    <source>
        <dbReference type="ARBA" id="ARBA00034923"/>
    </source>
</evidence>
<feature type="domain" description="UvrD-like helicase ATP-binding" evidence="12">
    <location>
        <begin position="13"/>
        <end position="475"/>
    </location>
</feature>
<dbReference type="EMBL" id="FNQJ01000001">
    <property type="protein sequence ID" value="SDZ72956.1"/>
    <property type="molecule type" value="Genomic_DNA"/>
</dbReference>
<evidence type="ECO:0000259" key="12">
    <source>
        <dbReference type="PROSITE" id="PS51198"/>
    </source>
</evidence>
<dbReference type="GO" id="GO:0000725">
    <property type="term" value="P:recombinational repair"/>
    <property type="evidence" value="ECO:0007669"/>
    <property type="project" value="TreeGrafter"/>
</dbReference>
<dbReference type="GO" id="GO:0003677">
    <property type="term" value="F:DNA binding"/>
    <property type="evidence" value="ECO:0007669"/>
    <property type="project" value="InterPro"/>
</dbReference>
<feature type="region of interest" description="Disordered" evidence="11">
    <location>
        <begin position="926"/>
        <end position="949"/>
    </location>
</feature>
<evidence type="ECO:0000259" key="13">
    <source>
        <dbReference type="PROSITE" id="PS51217"/>
    </source>
</evidence>
<organism evidence="14 15">
    <name type="scientific">Acidovorax soli</name>
    <dbReference type="NCBI Taxonomy" id="592050"/>
    <lineage>
        <taxon>Bacteria</taxon>
        <taxon>Pseudomonadati</taxon>
        <taxon>Pseudomonadota</taxon>
        <taxon>Betaproteobacteria</taxon>
        <taxon>Burkholderiales</taxon>
        <taxon>Comamonadaceae</taxon>
        <taxon>Acidovorax</taxon>
    </lineage>
</organism>
<dbReference type="InterPro" id="IPR014017">
    <property type="entry name" value="DNA_helicase_UvrD-like_C"/>
</dbReference>
<dbReference type="GeneID" id="34234513"/>
<dbReference type="SUPFAM" id="SSF52540">
    <property type="entry name" value="P-loop containing nucleoside triphosphate hydrolases"/>
    <property type="match status" value="1"/>
</dbReference>
<dbReference type="RefSeq" id="WP_092696502.1">
    <property type="nucleotide sequence ID" value="NZ_FNQJ01000001.1"/>
</dbReference>
<dbReference type="GO" id="GO:0033202">
    <property type="term" value="C:DNA helicase complex"/>
    <property type="evidence" value="ECO:0007669"/>
    <property type="project" value="TreeGrafter"/>
</dbReference>
<protein>
    <recommendedName>
        <fullName evidence="7">DNA 3'-5' helicase</fullName>
        <ecNumber evidence="7">5.6.2.4</ecNumber>
    </recommendedName>
    <alternativeName>
        <fullName evidence="8">DNA 3'-5' helicase II</fullName>
    </alternativeName>
</protein>
<dbReference type="InterPro" id="IPR000212">
    <property type="entry name" value="DNA_helicase_UvrD/REP"/>
</dbReference>
<comment type="catalytic activity">
    <reaction evidence="6">
        <text>Couples ATP hydrolysis with the unwinding of duplex DNA by translocating in the 3'-5' direction.</text>
        <dbReference type="EC" id="5.6.2.4"/>
    </reaction>
</comment>
<dbReference type="PROSITE" id="PS51198">
    <property type="entry name" value="UVRD_HELICASE_ATP_BIND"/>
    <property type="match status" value="1"/>
</dbReference>
<dbReference type="Proteomes" id="UP000199002">
    <property type="component" value="Unassembled WGS sequence"/>
</dbReference>
<feature type="binding site" evidence="10">
    <location>
        <begin position="34"/>
        <end position="41"/>
    </location>
    <ligand>
        <name>ATP</name>
        <dbReference type="ChEBI" id="CHEBI:30616"/>
    </ligand>
</feature>
<dbReference type="InterPro" id="IPR027417">
    <property type="entry name" value="P-loop_NTPase"/>
</dbReference>
<dbReference type="GO" id="GO:0016887">
    <property type="term" value="F:ATP hydrolysis activity"/>
    <property type="evidence" value="ECO:0007669"/>
    <property type="project" value="RHEA"/>
</dbReference>
<keyword evidence="3 10" id="KW-0347">Helicase</keyword>
<dbReference type="PANTHER" id="PTHR11070:SF2">
    <property type="entry name" value="ATP-DEPENDENT DNA HELICASE SRS2"/>
    <property type="match status" value="1"/>
</dbReference>
<keyword evidence="1 10" id="KW-0547">Nucleotide-binding</keyword>
<keyword evidence="15" id="KW-1185">Reference proteome</keyword>
<evidence type="ECO:0000256" key="3">
    <source>
        <dbReference type="ARBA" id="ARBA00022806"/>
    </source>
</evidence>
<dbReference type="PANTHER" id="PTHR11070">
    <property type="entry name" value="UVRD / RECB / PCRA DNA HELICASE FAMILY MEMBER"/>
    <property type="match status" value="1"/>
</dbReference>
<dbReference type="InterPro" id="IPR014016">
    <property type="entry name" value="UvrD-like_ATP-bd"/>
</dbReference>
<evidence type="ECO:0000256" key="6">
    <source>
        <dbReference type="ARBA" id="ARBA00034617"/>
    </source>
</evidence>
<dbReference type="Pfam" id="PF12705">
    <property type="entry name" value="PDDEXK_1"/>
    <property type="match status" value="1"/>
</dbReference>
<dbReference type="InterPro" id="IPR038726">
    <property type="entry name" value="PDDEXK_AddAB-type"/>
</dbReference>
<comment type="catalytic activity">
    <reaction evidence="9">
        <text>ATP + H2O = ADP + phosphate + H(+)</text>
        <dbReference type="Rhea" id="RHEA:13065"/>
        <dbReference type="ChEBI" id="CHEBI:15377"/>
        <dbReference type="ChEBI" id="CHEBI:15378"/>
        <dbReference type="ChEBI" id="CHEBI:30616"/>
        <dbReference type="ChEBI" id="CHEBI:43474"/>
        <dbReference type="ChEBI" id="CHEBI:456216"/>
        <dbReference type="EC" id="5.6.2.4"/>
    </reaction>
</comment>
<evidence type="ECO:0000313" key="14">
    <source>
        <dbReference type="EMBL" id="SDZ72956.1"/>
    </source>
</evidence>
<keyword evidence="5" id="KW-0413">Isomerase</keyword>
<evidence type="ECO:0000256" key="5">
    <source>
        <dbReference type="ARBA" id="ARBA00023235"/>
    </source>
</evidence>
<keyword evidence="2 10" id="KW-0378">Hydrolase</keyword>
<accession>A0A1H3VDT0</accession>
<dbReference type="AlphaFoldDB" id="A0A1H3VDT0"/>
<dbReference type="Pfam" id="PF13361">
    <property type="entry name" value="UvrD_C"/>
    <property type="match status" value="2"/>
</dbReference>
<reference evidence="15" key="1">
    <citation type="submission" date="2016-10" db="EMBL/GenBank/DDBJ databases">
        <authorList>
            <person name="Varghese N."/>
            <person name="Submissions S."/>
        </authorList>
    </citation>
    <scope>NUCLEOTIDE SEQUENCE [LARGE SCALE GENOMIC DNA]</scope>
    <source>
        <strain evidence="15">DSM 25157</strain>
    </source>
</reference>
<keyword evidence="4 10" id="KW-0067">ATP-binding</keyword>
<dbReference type="Gene3D" id="3.40.50.300">
    <property type="entry name" value="P-loop containing nucleotide triphosphate hydrolases"/>
    <property type="match status" value="3"/>
</dbReference>
<evidence type="ECO:0000256" key="10">
    <source>
        <dbReference type="PROSITE-ProRule" id="PRU00560"/>
    </source>
</evidence>